<evidence type="ECO:0000313" key="8">
    <source>
        <dbReference type="Proteomes" id="UP000562929"/>
    </source>
</evidence>
<dbReference type="InterPro" id="IPR011990">
    <property type="entry name" value="TPR-like_helical_dom_sf"/>
</dbReference>
<dbReference type="Pfam" id="PF08640">
    <property type="entry name" value="U3_assoc_6"/>
    <property type="match status" value="1"/>
</dbReference>
<evidence type="ECO:0000256" key="5">
    <source>
        <dbReference type="ARBA" id="ARBA00023242"/>
    </source>
</evidence>
<dbReference type="OrthoDB" id="28112at2759"/>
<keyword evidence="5" id="KW-0539">Nucleus</keyword>
<protein>
    <submittedName>
        <fullName evidence="7">U3 small nucleolar RNA-associated protein 6</fullName>
    </submittedName>
</protein>
<comment type="similarity">
    <text evidence="2">Belongs to the UTP6 family.</text>
</comment>
<proteinExistence type="inferred from homology"/>
<dbReference type="GO" id="GO:0032040">
    <property type="term" value="C:small-subunit processome"/>
    <property type="evidence" value="ECO:0007669"/>
    <property type="project" value="TreeGrafter"/>
</dbReference>
<keyword evidence="8" id="KW-1185">Reference proteome</keyword>
<dbReference type="SUPFAM" id="SSF48452">
    <property type="entry name" value="TPR-like"/>
    <property type="match status" value="1"/>
</dbReference>
<evidence type="ECO:0000256" key="1">
    <source>
        <dbReference type="ARBA" id="ARBA00004604"/>
    </source>
</evidence>
<dbReference type="PANTHER" id="PTHR23271:SF1">
    <property type="entry name" value="U3 SMALL NUCLEOLAR RNA-ASSOCIATED PROTEIN 6 HOMOLOG"/>
    <property type="match status" value="1"/>
</dbReference>
<dbReference type="GO" id="GO:0030515">
    <property type="term" value="F:snoRNA binding"/>
    <property type="evidence" value="ECO:0007669"/>
    <property type="project" value="InterPro"/>
</dbReference>
<evidence type="ECO:0000313" key="7">
    <source>
        <dbReference type="EMBL" id="KAF4585912.1"/>
    </source>
</evidence>
<dbReference type="PANTHER" id="PTHR23271">
    <property type="entry name" value="HEPATOCELLULAR CARCINOMA-ASSOCIATED ANTIGEN 66"/>
    <property type="match status" value="1"/>
</dbReference>
<name>A0A8H4Q5B9_9HYPO</name>
<sequence>MAGVAEKARFYLERSVPQLREWEEKGLFSKDEIRAIVRKRNDFEHRVLSPGNKPSEWSSYAKWEQSLEALRAKRCKRLKIHHLNSTYAGQHRVMDIYERSVNRHPSSDHLWHGYLAYMDVIKAAKRWRKTMISALRMKPTDPDLWIMAGHRSAHNGDMASARSFFMRGCRFCAKDQRLWLEYARCEMQWLAKVDKRKAAQKSDPLRPDKIEDGDEMRLFDSEDEAEDEDADGTSCLPEISSAQLSVIDDKSRRVLESNPAMDGAIPVAIFDVSRKQAFFTPEFAESFFIVITSFRHVSVQSKVSKYVLDAMDAMYPNHPSTCSCHIRSPILGISPHTADFPRGLRDVLARLTEKMESTTDRPALCEKTITWMNEYLAFDDLDEGIKAALELMKEQITGS</sequence>
<dbReference type="EMBL" id="JAACLJ010000005">
    <property type="protein sequence ID" value="KAF4585912.1"/>
    <property type="molecule type" value="Genomic_DNA"/>
</dbReference>
<dbReference type="InterPro" id="IPR003107">
    <property type="entry name" value="HAT"/>
</dbReference>
<dbReference type="InterPro" id="IPR055347">
    <property type="entry name" value="UTP6_N"/>
</dbReference>
<feature type="domain" description="U3 small nucleolar RNA-associated protein 6 N-terminal" evidence="6">
    <location>
        <begin position="12"/>
        <end position="88"/>
    </location>
</feature>
<comment type="caution">
    <text evidence="7">The sequence shown here is derived from an EMBL/GenBank/DDBJ whole genome shotgun (WGS) entry which is preliminary data.</text>
</comment>
<dbReference type="Gene3D" id="1.25.40.10">
    <property type="entry name" value="Tetratricopeptide repeat domain"/>
    <property type="match status" value="1"/>
</dbReference>
<evidence type="ECO:0000259" key="6">
    <source>
        <dbReference type="Pfam" id="PF08640"/>
    </source>
</evidence>
<dbReference type="Proteomes" id="UP000562929">
    <property type="component" value="Unassembled WGS sequence"/>
</dbReference>
<dbReference type="InterPro" id="IPR013949">
    <property type="entry name" value="Utp6"/>
</dbReference>
<comment type="subcellular location">
    <subcellularLocation>
        <location evidence="1">Nucleus</location>
        <location evidence="1">Nucleolus</location>
    </subcellularLocation>
</comment>
<dbReference type="AlphaFoldDB" id="A0A8H4Q5B9"/>
<organism evidence="7 8">
    <name type="scientific">Ophiocordyceps camponoti-floridani</name>
    <dbReference type="NCBI Taxonomy" id="2030778"/>
    <lineage>
        <taxon>Eukaryota</taxon>
        <taxon>Fungi</taxon>
        <taxon>Dikarya</taxon>
        <taxon>Ascomycota</taxon>
        <taxon>Pezizomycotina</taxon>
        <taxon>Sordariomycetes</taxon>
        <taxon>Hypocreomycetidae</taxon>
        <taxon>Hypocreales</taxon>
        <taxon>Ophiocordycipitaceae</taxon>
        <taxon>Ophiocordyceps</taxon>
    </lineage>
</organism>
<reference evidence="7 8" key="1">
    <citation type="journal article" date="2020" name="G3 (Bethesda)">
        <title>Genetic Underpinnings of Host Manipulation by Ophiocordyceps as Revealed by Comparative Transcriptomics.</title>
        <authorList>
            <person name="Will I."/>
            <person name="Das B."/>
            <person name="Trinh T."/>
            <person name="Brachmann A."/>
            <person name="Ohm R.A."/>
            <person name="de Bekker C."/>
        </authorList>
    </citation>
    <scope>NUCLEOTIDE SEQUENCE [LARGE SCALE GENOMIC DNA]</scope>
    <source>
        <strain evidence="7 8">EC05</strain>
    </source>
</reference>
<gene>
    <name evidence="7" type="ORF">GQ602_005217</name>
</gene>
<evidence type="ECO:0000256" key="2">
    <source>
        <dbReference type="ARBA" id="ARBA00010734"/>
    </source>
</evidence>
<dbReference type="GO" id="GO:0034388">
    <property type="term" value="C:Pwp2p-containing subcomplex of 90S preribosome"/>
    <property type="evidence" value="ECO:0007669"/>
    <property type="project" value="TreeGrafter"/>
</dbReference>
<dbReference type="SMART" id="SM00386">
    <property type="entry name" value="HAT"/>
    <property type="match status" value="3"/>
</dbReference>
<evidence type="ECO:0000256" key="4">
    <source>
        <dbReference type="ARBA" id="ARBA00022737"/>
    </source>
</evidence>
<keyword evidence="3" id="KW-0698">rRNA processing</keyword>
<accession>A0A8H4Q5B9</accession>
<dbReference type="GO" id="GO:0000462">
    <property type="term" value="P:maturation of SSU-rRNA from tricistronic rRNA transcript (SSU-rRNA, 5.8S rRNA, LSU-rRNA)"/>
    <property type="evidence" value="ECO:0007669"/>
    <property type="project" value="InterPro"/>
</dbReference>
<keyword evidence="4" id="KW-0677">Repeat</keyword>
<evidence type="ECO:0000256" key="3">
    <source>
        <dbReference type="ARBA" id="ARBA00022552"/>
    </source>
</evidence>